<dbReference type="SUPFAM" id="SSF51430">
    <property type="entry name" value="NAD(P)-linked oxidoreductase"/>
    <property type="match status" value="1"/>
</dbReference>
<gene>
    <name evidence="4" type="ORF">GBAR_LOCUS7063</name>
</gene>
<dbReference type="GO" id="GO:0005829">
    <property type="term" value="C:cytosol"/>
    <property type="evidence" value="ECO:0007669"/>
    <property type="project" value="TreeGrafter"/>
</dbReference>
<dbReference type="PANTHER" id="PTHR43364:SF4">
    <property type="entry name" value="NAD(P)-LINKED OXIDOREDUCTASE SUPERFAMILY PROTEIN"/>
    <property type="match status" value="1"/>
</dbReference>
<evidence type="ECO:0000313" key="4">
    <source>
        <dbReference type="EMBL" id="CAI8010760.1"/>
    </source>
</evidence>
<dbReference type="Gene3D" id="3.20.20.100">
    <property type="entry name" value="NADP-dependent oxidoreductase domain"/>
    <property type="match status" value="1"/>
</dbReference>
<reference evidence="4" key="1">
    <citation type="submission" date="2023-03" db="EMBL/GenBank/DDBJ databases">
        <authorList>
            <person name="Steffen K."/>
            <person name="Cardenas P."/>
        </authorList>
    </citation>
    <scope>NUCLEOTIDE SEQUENCE</scope>
</reference>
<comment type="similarity">
    <text evidence="2">Belongs to the aldo/keto reductase family. Aldo/keto reductase 2 subfamily.</text>
</comment>
<name>A0AA35RFX8_GEOBA</name>
<dbReference type="InterPro" id="IPR036812">
    <property type="entry name" value="NAD(P)_OxRdtase_dom_sf"/>
</dbReference>
<comment type="caution">
    <text evidence="4">The sequence shown here is derived from an EMBL/GenBank/DDBJ whole genome shotgun (WGS) entry which is preliminary data.</text>
</comment>
<evidence type="ECO:0000256" key="1">
    <source>
        <dbReference type="ARBA" id="ARBA00023002"/>
    </source>
</evidence>
<dbReference type="GO" id="GO:0016491">
    <property type="term" value="F:oxidoreductase activity"/>
    <property type="evidence" value="ECO:0007669"/>
    <property type="project" value="UniProtKB-KW"/>
</dbReference>
<organism evidence="4 5">
    <name type="scientific">Geodia barretti</name>
    <name type="common">Barrett's horny sponge</name>
    <dbReference type="NCBI Taxonomy" id="519541"/>
    <lineage>
        <taxon>Eukaryota</taxon>
        <taxon>Metazoa</taxon>
        <taxon>Porifera</taxon>
        <taxon>Demospongiae</taxon>
        <taxon>Heteroscleromorpha</taxon>
        <taxon>Tetractinellida</taxon>
        <taxon>Astrophorina</taxon>
        <taxon>Geodiidae</taxon>
        <taxon>Geodia</taxon>
    </lineage>
</organism>
<dbReference type="EMBL" id="CASHTH010001064">
    <property type="protein sequence ID" value="CAI8010760.1"/>
    <property type="molecule type" value="Genomic_DNA"/>
</dbReference>
<dbReference type="Pfam" id="PF00248">
    <property type="entry name" value="Aldo_ket_red"/>
    <property type="match status" value="1"/>
</dbReference>
<sequence length="156" mass="16743">MSNSLKARAKHPIAGTEDYYNIAGESLTDTGDSRVRQLEQEMFPVLRKSGLGLLAFSPLDTGHLVPGRNIDSNTPLGILIGVLDRVAQDIGVSRATVCVAWVLIHPEVTSVLAGTERPEHVEDNVAGTEIVLPDEAIETLNAASAAYREQQAQNLS</sequence>
<keyword evidence="1" id="KW-0560">Oxidoreductase</keyword>
<evidence type="ECO:0000259" key="3">
    <source>
        <dbReference type="Pfam" id="PF00248"/>
    </source>
</evidence>
<dbReference type="PANTHER" id="PTHR43364">
    <property type="entry name" value="NADH-SPECIFIC METHYLGLYOXAL REDUCTASE-RELATED"/>
    <property type="match status" value="1"/>
</dbReference>
<dbReference type="Proteomes" id="UP001174909">
    <property type="component" value="Unassembled WGS sequence"/>
</dbReference>
<dbReference type="InterPro" id="IPR023210">
    <property type="entry name" value="NADP_OxRdtase_dom"/>
</dbReference>
<evidence type="ECO:0000256" key="2">
    <source>
        <dbReference type="ARBA" id="ARBA00038157"/>
    </source>
</evidence>
<dbReference type="AlphaFoldDB" id="A0AA35RFX8"/>
<feature type="domain" description="NADP-dependent oxidoreductase" evidence="3">
    <location>
        <begin position="38"/>
        <end position="143"/>
    </location>
</feature>
<proteinExistence type="inferred from homology"/>
<keyword evidence="5" id="KW-1185">Reference proteome</keyword>
<evidence type="ECO:0000313" key="5">
    <source>
        <dbReference type="Proteomes" id="UP001174909"/>
    </source>
</evidence>
<dbReference type="InterPro" id="IPR050523">
    <property type="entry name" value="AKR_Detox_Biosynth"/>
</dbReference>
<accession>A0AA35RFX8</accession>
<protein>
    <submittedName>
        <fullName evidence="4">Uncharacterized oxidoreductase YrpG</fullName>
    </submittedName>
</protein>